<dbReference type="STRING" id="1302689.RG47T_3185"/>
<reference evidence="4 5" key="1">
    <citation type="submission" date="2016-11" db="EMBL/GenBank/DDBJ databases">
        <title>Whole Genome Sequencing of Mucilaginibacter polytrichastri RG4-7(T) isolated from the moss sample.</title>
        <authorList>
            <person name="Li Y."/>
        </authorList>
    </citation>
    <scope>NUCLEOTIDE SEQUENCE [LARGE SCALE GENOMIC DNA]</scope>
    <source>
        <strain evidence="4 5">RG4-7</strain>
    </source>
</reference>
<accession>A0A1Q6A139</accession>
<dbReference type="NCBIfam" id="NF004792">
    <property type="entry name" value="PRK06139.1"/>
    <property type="match status" value="1"/>
</dbReference>
<dbReference type="PROSITE" id="PS00061">
    <property type="entry name" value="ADH_SHORT"/>
    <property type="match status" value="1"/>
</dbReference>
<dbReference type="GO" id="GO:0016491">
    <property type="term" value="F:oxidoreductase activity"/>
    <property type="evidence" value="ECO:0007669"/>
    <property type="project" value="UniProtKB-KW"/>
</dbReference>
<protein>
    <submittedName>
        <fullName evidence="4">Uncharacterized protein</fullName>
    </submittedName>
</protein>
<organism evidence="4 5">
    <name type="scientific">Mucilaginibacter polytrichastri</name>
    <dbReference type="NCBI Taxonomy" id="1302689"/>
    <lineage>
        <taxon>Bacteria</taxon>
        <taxon>Pseudomonadati</taxon>
        <taxon>Bacteroidota</taxon>
        <taxon>Sphingobacteriia</taxon>
        <taxon>Sphingobacteriales</taxon>
        <taxon>Sphingobacteriaceae</taxon>
        <taxon>Mucilaginibacter</taxon>
    </lineage>
</organism>
<dbReference type="RefSeq" id="WP_074490291.1">
    <property type="nucleotide sequence ID" value="NZ_FPAM01000016.1"/>
</dbReference>
<dbReference type="InterPro" id="IPR036291">
    <property type="entry name" value="NAD(P)-bd_dom_sf"/>
</dbReference>
<dbReference type="SUPFAM" id="SSF51735">
    <property type="entry name" value="NAD(P)-binding Rossmann-fold domains"/>
    <property type="match status" value="1"/>
</dbReference>
<comment type="similarity">
    <text evidence="1 3">Belongs to the short-chain dehydrogenases/reductases (SDR) family.</text>
</comment>
<dbReference type="Gene3D" id="3.40.50.720">
    <property type="entry name" value="NAD(P)-binding Rossmann-like Domain"/>
    <property type="match status" value="1"/>
</dbReference>
<gene>
    <name evidence="4" type="ORF">RG47T_3185</name>
</gene>
<comment type="caution">
    <text evidence="4">The sequence shown here is derived from an EMBL/GenBank/DDBJ whole genome shotgun (WGS) entry which is preliminary data.</text>
</comment>
<dbReference type="PRINTS" id="PR00081">
    <property type="entry name" value="GDHRDH"/>
</dbReference>
<keyword evidence="5" id="KW-1185">Reference proteome</keyword>
<dbReference type="GO" id="GO:0016020">
    <property type="term" value="C:membrane"/>
    <property type="evidence" value="ECO:0007669"/>
    <property type="project" value="TreeGrafter"/>
</dbReference>
<dbReference type="Proteomes" id="UP000186720">
    <property type="component" value="Unassembled WGS sequence"/>
</dbReference>
<dbReference type="PRINTS" id="PR00080">
    <property type="entry name" value="SDRFAMILY"/>
</dbReference>
<evidence type="ECO:0000256" key="3">
    <source>
        <dbReference type="RuleBase" id="RU000363"/>
    </source>
</evidence>
<proteinExistence type="inferred from homology"/>
<dbReference type="AlphaFoldDB" id="A0A1Q6A139"/>
<dbReference type="PANTHER" id="PTHR44196">
    <property type="entry name" value="DEHYDROGENASE/REDUCTASE SDR FAMILY MEMBER 7B"/>
    <property type="match status" value="1"/>
</dbReference>
<dbReference type="OrthoDB" id="9775296at2"/>
<dbReference type="EMBL" id="MPPL01000001">
    <property type="protein sequence ID" value="OKS87723.1"/>
    <property type="molecule type" value="Genomic_DNA"/>
</dbReference>
<dbReference type="InterPro" id="IPR020904">
    <property type="entry name" value="Sc_DH/Rdtase_CS"/>
</dbReference>
<sequence>MSLLSSRINVRQPLNKQTIVITGASSGIGRATAIELAQYGCKLVLAARQKQALDELVDVCDRLGAKAIAVVTDVTDADAVKQLAKDACIFGRCIDVWINIAGVGLLGEFTAVPLEAHSQVIQTNLMGYLNGAYAAMPYFKKQRYGTIINMNSAGGYVAMPYSVAYTASKFGVRGYAEALRTEMIDFPHIHICDVYAGFVDTPGPVHAANYTGKKLKPIPPVIPTTRVAAEIVRLIQNPKDSVMIGSTAYMAKLGQLISPKITRYGLLKFMQHYFKNAEPEPVTNGTIFEPNGEANRIAGGYASKKVTTSRAKLAGVIGMAATGAFFIVRKLL</sequence>
<keyword evidence="2" id="KW-0560">Oxidoreductase</keyword>
<evidence type="ECO:0000256" key="2">
    <source>
        <dbReference type="ARBA" id="ARBA00023002"/>
    </source>
</evidence>
<evidence type="ECO:0000313" key="5">
    <source>
        <dbReference type="Proteomes" id="UP000186720"/>
    </source>
</evidence>
<evidence type="ECO:0000313" key="4">
    <source>
        <dbReference type="EMBL" id="OKS87723.1"/>
    </source>
</evidence>
<name>A0A1Q6A139_9SPHI</name>
<evidence type="ECO:0000256" key="1">
    <source>
        <dbReference type="ARBA" id="ARBA00006484"/>
    </source>
</evidence>
<dbReference type="PANTHER" id="PTHR44196:SF1">
    <property type="entry name" value="DEHYDROGENASE_REDUCTASE SDR FAMILY MEMBER 7B"/>
    <property type="match status" value="1"/>
</dbReference>
<dbReference type="InterPro" id="IPR002347">
    <property type="entry name" value="SDR_fam"/>
</dbReference>
<dbReference type="Pfam" id="PF00106">
    <property type="entry name" value="adh_short"/>
    <property type="match status" value="1"/>
</dbReference>